<evidence type="ECO:0000256" key="1">
    <source>
        <dbReference type="SAM" id="MobiDB-lite"/>
    </source>
</evidence>
<name>A0A1S1RMK8_9ACTN</name>
<dbReference type="Proteomes" id="UP000179769">
    <property type="component" value="Unassembled WGS sequence"/>
</dbReference>
<protein>
    <submittedName>
        <fullName evidence="2">Uncharacterized protein</fullName>
    </submittedName>
</protein>
<sequence>MPDTPDDDYDQYAEAFGYSPDPADDKADLIAHEIRDDEESVRAADTAAAADPDECVAEVIDGVLAVEMCGCEDCQQAEGDEIERQVESGTITEDEALAQHARAGTL</sequence>
<accession>A0A1S1RMK8</accession>
<dbReference type="EMBL" id="MAXA01000002">
    <property type="protein sequence ID" value="OHV46635.1"/>
    <property type="molecule type" value="Genomic_DNA"/>
</dbReference>
<evidence type="ECO:0000313" key="3">
    <source>
        <dbReference type="Proteomes" id="UP000179769"/>
    </source>
</evidence>
<proteinExistence type="predicted"/>
<feature type="compositionally biased region" description="Acidic residues" evidence="1">
    <location>
        <begin position="1"/>
        <end position="11"/>
    </location>
</feature>
<dbReference type="AlphaFoldDB" id="A0A1S1RMK8"/>
<feature type="region of interest" description="Disordered" evidence="1">
    <location>
        <begin position="1"/>
        <end position="25"/>
    </location>
</feature>
<gene>
    <name evidence="2" type="ORF">BBK14_01950</name>
</gene>
<comment type="caution">
    <text evidence="2">The sequence shown here is derived from an EMBL/GenBank/DDBJ whole genome shotgun (WGS) entry which is preliminary data.</text>
</comment>
<keyword evidence="3" id="KW-1185">Reference proteome</keyword>
<dbReference type="RefSeq" id="WP_071059518.1">
    <property type="nucleotide sequence ID" value="NZ_MAXA01000002.1"/>
</dbReference>
<dbReference type="OrthoDB" id="9983305at2"/>
<reference evidence="3" key="1">
    <citation type="submission" date="2016-07" db="EMBL/GenBank/DDBJ databases">
        <title>Frankia sp. NRRL B-16219 Genome sequencing.</title>
        <authorList>
            <person name="Ghodhbane-Gtari F."/>
            <person name="Swanson E."/>
            <person name="Gueddou A."/>
            <person name="Louati M."/>
            <person name="Nouioui I."/>
            <person name="Hezbri K."/>
            <person name="Abebe-Akele F."/>
            <person name="Simpson S."/>
            <person name="Morris K."/>
            <person name="Thomas K."/>
            <person name="Gtari M."/>
            <person name="Tisa L.S."/>
        </authorList>
    </citation>
    <scope>NUCLEOTIDE SEQUENCE [LARGE SCALE GENOMIC DNA]</scope>
    <source>
        <strain evidence="3">NRRL B-16219</strain>
    </source>
</reference>
<evidence type="ECO:0000313" key="2">
    <source>
        <dbReference type="EMBL" id="OHV46635.1"/>
    </source>
</evidence>
<organism evidence="2 3">
    <name type="scientific">Parafrankia soli</name>
    <dbReference type="NCBI Taxonomy" id="2599596"/>
    <lineage>
        <taxon>Bacteria</taxon>
        <taxon>Bacillati</taxon>
        <taxon>Actinomycetota</taxon>
        <taxon>Actinomycetes</taxon>
        <taxon>Frankiales</taxon>
        <taxon>Frankiaceae</taxon>
        <taxon>Parafrankia</taxon>
    </lineage>
</organism>